<protein>
    <submittedName>
        <fullName evidence="2">Uncharacterized protein</fullName>
    </submittedName>
</protein>
<dbReference type="EMBL" id="BLAF01000047">
    <property type="protein sequence ID" value="GES23982.1"/>
    <property type="molecule type" value="Genomic_DNA"/>
</dbReference>
<dbReference type="RefSeq" id="WP_155348841.1">
    <property type="nucleotide sequence ID" value="NZ_BAAAHM010000024.1"/>
</dbReference>
<organism evidence="2 3">
    <name type="scientific">Acrocarpospora pleiomorpha</name>
    <dbReference type="NCBI Taxonomy" id="90975"/>
    <lineage>
        <taxon>Bacteria</taxon>
        <taxon>Bacillati</taxon>
        <taxon>Actinomycetota</taxon>
        <taxon>Actinomycetes</taxon>
        <taxon>Streptosporangiales</taxon>
        <taxon>Streptosporangiaceae</taxon>
        <taxon>Acrocarpospora</taxon>
    </lineage>
</organism>
<dbReference type="Proteomes" id="UP000377595">
    <property type="component" value="Unassembled WGS sequence"/>
</dbReference>
<keyword evidence="1" id="KW-0812">Transmembrane</keyword>
<comment type="caution">
    <text evidence="2">The sequence shown here is derived from an EMBL/GenBank/DDBJ whole genome shotgun (WGS) entry which is preliminary data.</text>
</comment>
<name>A0A5M3XSG0_9ACTN</name>
<evidence type="ECO:0000313" key="3">
    <source>
        <dbReference type="Proteomes" id="UP000377595"/>
    </source>
</evidence>
<keyword evidence="3" id="KW-1185">Reference proteome</keyword>
<keyword evidence="1" id="KW-0472">Membrane</keyword>
<dbReference type="AlphaFoldDB" id="A0A5M3XSG0"/>
<gene>
    <name evidence="2" type="ORF">Aple_068810</name>
</gene>
<evidence type="ECO:0000256" key="1">
    <source>
        <dbReference type="SAM" id="Phobius"/>
    </source>
</evidence>
<reference evidence="2 3" key="1">
    <citation type="submission" date="2019-10" db="EMBL/GenBank/DDBJ databases">
        <title>Whole genome shotgun sequence of Acrocarpospora pleiomorpha NBRC 16267.</title>
        <authorList>
            <person name="Ichikawa N."/>
            <person name="Kimura A."/>
            <person name="Kitahashi Y."/>
            <person name="Komaki H."/>
            <person name="Oguchi A."/>
        </authorList>
    </citation>
    <scope>NUCLEOTIDE SEQUENCE [LARGE SCALE GENOMIC DNA]</scope>
    <source>
        <strain evidence="2 3">NBRC 16267</strain>
    </source>
</reference>
<keyword evidence="1" id="KW-1133">Transmembrane helix</keyword>
<sequence length="322" mass="34520">MTTNGNGLGAELRELTRSPAPPMRLDIDRAREVGRRRLWRRKIGRLLGVLVVSGTLAGGWMVVSGGGAERVTVATVSEGTDPLVAYASFGWLPDTVAGVSYEVGAHGDQVVARGLGKYPMSLILSMYAPDDDPPVESGRTAMPAQPVNGRRAYWITKYPGDPLSGGDAYLRWQVPDGRWAELHAYYMPEADPRSTLLRIAADVTVGTKPVPLPLHLSSVPADFEITEVHFVRPALLGDGAWELMIFYVAADGGRVTLLVSPEGSQTMSPRGSCKAEAGLELCVTVEGKMPASLAAIGGPEALLRRATLLGMDEREWTTQVIG</sequence>
<feature type="transmembrane region" description="Helical" evidence="1">
    <location>
        <begin position="43"/>
        <end position="63"/>
    </location>
</feature>
<accession>A0A5M3XSG0</accession>
<proteinExistence type="predicted"/>
<dbReference type="OrthoDB" id="5185175at2"/>
<evidence type="ECO:0000313" key="2">
    <source>
        <dbReference type="EMBL" id="GES23982.1"/>
    </source>
</evidence>